<feature type="chain" id="PRO_5013146236" description="Imelysin-like domain-containing protein" evidence="3">
    <location>
        <begin position="18"/>
        <end position="327"/>
    </location>
</feature>
<dbReference type="Pfam" id="PF09375">
    <property type="entry name" value="Peptidase_M75"/>
    <property type="match status" value="1"/>
</dbReference>
<keyword evidence="6" id="KW-1185">Reference proteome</keyword>
<feature type="domain" description="Imelysin-like" evidence="4">
    <location>
        <begin position="27"/>
        <end position="283"/>
    </location>
</feature>
<dbReference type="InterPro" id="IPR038352">
    <property type="entry name" value="Imelysin_sf"/>
</dbReference>
<feature type="signal peptide" evidence="3">
    <location>
        <begin position="1"/>
        <end position="17"/>
    </location>
</feature>
<sequence length="327" mass="35449">MIRATLFTIAFATPAAANVDSLLNDYILPSWDTFAASAATMADATAADCSPENVAPYYNDAFDHWLNVRNLKLGPTENGTLNIEFWPDDRGFIPRTLADLIADQDPIAYDADEYATMSIAARGLMSIEMLVFDDRFNGYGADDYTCDLLKQITADFSAEVARQSNGWANDYAPIMLGEGDGVSTPVIDEEHAFATFYTQIVSGLENLTIQNVNRPLGTFDRPRETRANAWRSDRALRNIVLSADAMVEQAHLLMGADLPATTAALGELHKTADRVTDPSFANIETDTQAWLLLQIMGQNVDAIGAGVSNEIGLVMGISAGFNASDGD</sequence>
<dbReference type="Proteomes" id="UP000194664">
    <property type="component" value="Unassembled WGS sequence"/>
</dbReference>
<organism evidence="5 6">
    <name type="scientific">Marivivens niveibacter</name>
    <dbReference type="NCBI Taxonomy" id="1930667"/>
    <lineage>
        <taxon>Bacteria</taxon>
        <taxon>Pseudomonadati</taxon>
        <taxon>Pseudomonadota</taxon>
        <taxon>Alphaproteobacteria</taxon>
        <taxon>Rhodobacterales</taxon>
        <taxon>Paracoccaceae</taxon>
        <taxon>Marivivens group</taxon>
        <taxon>Marivivens</taxon>
    </lineage>
</organism>
<dbReference type="GO" id="GO:0030313">
    <property type="term" value="C:cell envelope"/>
    <property type="evidence" value="ECO:0007669"/>
    <property type="project" value="UniProtKB-SubCell"/>
</dbReference>
<evidence type="ECO:0000313" key="5">
    <source>
        <dbReference type="EMBL" id="OUD09736.1"/>
    </source>
</evidence>
<comment type="caution">
    <text evidence="5">The sequence shown here is derived from an EMBL/GenBank/DDBJ whole genome shotgun (WGS) entry which is preliminary data.</text>
</comment>
<evidence type="ECO:0000256" key="1">
    <source>
        <dbReference type="ARBA" id="ARBA00004196"/>
    </source>
</evidence>
<dbReference type="Gene3D" id="1.20.1420.20">
    <property type="entry name" value="M75 peptidase, HXXE motif"/>
    <property type="match status" value="1"/>
</dbReference>
<evidence type="ECO:0000313" key="6">
    <source>
        <dbReference type="Proteomes" id="UP000194664"/>
    </source>
</evidence>
<reference evidence="5 6" key="1">
    <citation type="submission" date="2016-12" db="EMBL/GenBank/DDBJ databases">
        <title>The draft genome sequence of HSLHS2.</title>
        <authorList>
            <person name="Hu D."/>
            <person name="Wang L."/>
            <person name="Shao Z."/>
        </authorList>
    </citation>
    <scope>NUCLEOTIDE SEQUENCE [LARGE SCALE GENOMIC DNA]</scope>
    <source>
        <strain evidence="5">MCCC 1A06712</strain>
    </source>
</reference>
<evidence type="ECO:0000259" key="4">
    <source>
        <dbReference type="Pfam" id="PF09375"/>
    </source>
</evidence>
<accession>A0A251WZG9</accession>
<keyword evidence="2 3" id="KW-0732">Signal</keyword>
<name>A0A251WZG9_9RHOB</name>
<dbReference type="RefSeq" id="WP_086451071.1">
    <property type="nucleotide sequence ID" value="NZ_MSPP01000002.1"/>
</dbReference>
<evidence type="ECO:0000256" key="3">
    <source>
        <dbReference type="SAM" id="SignalP"/>
    </source>
</evidence>
<comment type="subcellular location">
    <subcellularLocation>
        <location evidence="1">Cell envelope</location>
    </subcellularLocation>
</comment>
<protein>
    <recommendedName>
        <fullName evidence="4">Imelysin-like domain-containing protein</fullName>
    </recommendedName>
</protein>
<dbReference type="InterPro" id="IPR034984">
    <property type="entry name" value="Imelysin-like_IPPA"/>
</dbReference>
<evidence type="ECO:0000256" key="2">
    <source>
        <dbReference type="ARBA" id="ARBA00022729"/>
    </source>
</evidence>
<gene>
    <name evidence="5" type="ORF">BVC71_07855</name>
</gene>
<dbReference type="OrthoDB" id="5729110at2"/>
<proteinExistence type="predicted"/>
<dbReference type="InterPro" id="IPR018976">
    <property type="entry name" value="Imelysin-like"/>
</dbReference>
<dbReference type="EMBL" id="MSPP01000002">
    <property type="protein sequence ID" value="OUD09736.1"/>
    <property type="molecule type" value="Genomic_DNA"/>
</dbReference>
<dbReference type="CDD" id="cd14659">
    <property type="entry name" value="Imelysin-like_IPPA"/>
    <property type="match status" value="1"/>
</dbReference>
<dbReference type="AlphaFoldDB" id="A0A251WZG9"/>